<dbReference type="AlphaFoldDB" id="A0A2Z6DZC7"/>
<dbReference type="OrthoDB" id="9799036at2"/>
<protein>
    <submittedName>
        <fullName evidence="1">Thioesterase</fullName>
    </submittedName>
</protein>
<evidence type="ECO:0000313" key="1">
    <source>
        <dbReference type="EMBL" id="BBD77843.1"/>
    </source>
</evidence>
<organism evidence="1 2">
    <name type="scientific">Hydrogenophilus thermoluteolus</name>
    <name type="common">Pseudomonas hydrogenothermophila</name>
    <dbReference type="NCBI Taxonomy" id="297"/>
    <lineage>
        <taxon>Bacteria</taxon>
        <taxon>Pseudomonadati</taxon>
        <taxon>Pseudomonadota</taxon>
        <taxon>Hydrogenophilia</taxon>
        <taxon>Hydrogenophilales</taxon>
        <taxon>Hydrogenophilaceae</taxon>
        <taxon>Hydrogenophilus</taxon>
    </lineage>
</organism>
<sequence length="153" mass="17288">MSEVTAPQAGGGHNPEAAVRRLAWVSRIPVRWGDMDAYGHVNNTVYFRFYEQARVEWLEHIGYRVHPEAEGAPVIINAECTFLRPVTYPATVEVKLFLGEPGRSSVMTWYELCCVGEDPLYATGYAKIVWFNPRTGQSVPIPDALREKLIHPE</sequence>
<dbReference type="Pfam" id="PF13279">
    <property type="entry name" value="4HBT_2"/>
    <property type="match status" value="1"/>
</dbReference>
<evidence type="ECO:0000313" key="2">
    <source>
        <dbReference type="Proteomes" id="UP000262004"/>
    </source>
</evidence>
<reference evidence="1 2" key="1">
    <citation type="submission" date="2018-04" db="EMBL/GenBank/DDBJ databases">
        <title>Complete genome sequence of Hydrogenophilus thermoluteolus TH-1.</title>
        <authorList>
            <person name="Arai H."/>
        </authorList>
    </citation>
    <scope>NUCLEOTIDE SEQUENCE [LARGE SCALE GENOMIC DNA]</scope>
    <source>
        <strain evidence="1 2">TH-1</strain>
    </source>
</reference>
<dbReference type="Gene3D" id="3.10.129.10">
    <property type="entry name" value="Hotdog Thioesterase"/>
    <property type="match status" value="1"/>
</dbReference>
<dbReference type="SUPFAM" id="SSF54637">
    <property type="entry name" value="Thioesterase/thiol ester dehydrase-isomerase"/>
    <property type="match status" value="1"/>
</dbReference>
<name>A0A2Z6DZC7_HYDTE</name>
<proteinExistence type="predicted"/>
<dbReference type="RefSeq" id="WP_119335543.1">
    <property type="nucleotide sequence ID" value="NZ_AP018558.1"/>
</dbReference>
<dbReference type="PANTHER" id="PTHR31793:SF24">
    <property type="entry name" value="LONG-CHAIN ACYL-COA THIOESTERASE FADM"/>
    <property type="match status" value="1"/>
</dbReference>
<dbReference type="KEGG" id="htl:HPTL_1583"/>
<dbReference type="PANTHER" id="PTHR31793">
    <property type="entry name" value="4-HYDROXYBENZOYL-COA THIOESTERASE FAMILY MEMBER"/>
    <property type="match status" value="1"/>
</dbReference>
<gene>
    <name evidence="1" type="ORF">HPTL_1583</name>
</gene>
<dbReference type="CDD" id="cd00586">
    <property type="entry name" value="4HBT"/>
    <property type="match status" value="1"/>
</dbReference>
<dbReference type="GO" id="GO:0047617">
    <property type="term" value="F:fatty acyl-CoA hydrolase activity"/>
    <property type="evidence" value="ECO:0007669"/>
    <property type="project" value="TreeGrafter"/>
</dbReference>
<dbReference type="InterPro" id="IPR029069">
    <property type="entry name" value="HotDog_dom_sf"/>
</dbReference>
<dbReference type="EMBL" id="AP018558">
    <property type="protein sequence ID" value="BBD77843.1"/>
    <property type="molecule type" value="Genomic_DNA"/>
</dbReference>
<keyword evidence="2" id="KW-1185">Reference proteome</keyword>
<accession>A0A2Z6DZC7</accession>
<dbReference type="InterPro" id="IPR050563">
    <property type="entry name" value="4-hydroxybenzoyl-CoA_TE"/>
</dbReference>
<dbReference type="Proteomes" id="UP000262004">
    <property type="component" value="Chromosome"/>
</dbReference>